<organism evidence="1">
    <name type="scientific">marine sediment metagenome</name>
    <dbReference type="NCBI Taxonomy" id="412755"/>
    <lineage>
        <taxon>unclassified sequences</taxon>
        <taxon>metagenomes</taxon>
        <taxon>ecological metagenomes</taxon>
    </lineage>
</organism>
<protein>
    <submittedName>
        <fullName evidence="1">Uncharacterized protein</fullName>
    </submittedName>
</protein>
<sequence length="139" mass="15455">TKGSPMNKQLATRVIAWHTDNGGFCSTYSDYQTHALRLLHEATGLCLACGATQEQIFEVGSDEINKHAERYASGEIVFEGIGEEIADVAILLEVLAYYTNNPIDLHVDTKLDVLHNRLWTADAHGVLWRRKDGDEEAAQ</sequence>
<evidence type="ECO:0000313" key="1">
    <source>
        <dbReference type="EMBL" id="KKL03739.1"/>
    </source>
</evidence>
<name>A0A0F9A2H2_9ZZZZ</name>
<gene>
    <name evidence="1" type="ORF">LCGC14_2623140</name>
</gene>
<dbReference type="EMBL" id="LAZR01044811">
    <property type="protein sequence ID" value="KKL03739.1"/>
    <property type="molecule type" value="Genomic_DNA"/>
</dbReference>
<dbReference type="AlphaFoldDB" id="A0A0F9A2H2"/>
<accession>A0A0F9A2H2</accession>
<comment type="caution">
    <text evidence="1">The sequence shown here is derived from an EMBL/GenBank/DDBJ whole genome shotgun (WGS) entry which is preliminary data.</text>
</comment>
<feature type="non-terminal residue" evidence="1">
    <location>
        <position position="1"/>
    </location>
</feature>
<proteinExistence type="predicted"/>
<reference evidence="1" key="1">
    <citation type="journal article" date="2015" name="Nature">
        <title>Complex archaea that bridge the gap between prokaryotes and eukaryotes.</title>
        <authorList>
            <person name="Spang A."/>
            <person name="Saw J.H."/>
            <person name="Jorgensen S.L."/>
            <person name="Zaremba-Niedzwiedzka K."/>
            <person name="Martijn J."/>
            <person name="Lind A.E."/>
            <person name="van Eijk R."/>
            <person name="Schleper C."/>
            <person name="Guy L."/>
            <person name="Ettema T.J."/>
        </authorList>
    </citation>
    <scope>NUCLEOTIDE SEQUENCE</scope>
</reference>